<dbReference type="CDD" id="cd00075">
    <property type="entry name" value="HATPase"/>
    <property type="match status" value="1"/>
</dbReference>
<dbReference type="Pfam" id="PF00072">
    <property type="entry name" value="Response_reg"/>
    <property type="match status" value="1"/>
</dbReference>
<comment type="caution">
    <text evidence="9">The sequence shown here is derived from an EMBL/GenBank/DDBJ whole genome shotgun (WGS) entry which is preliminary data.</text>
</comment>
<keyword evidence="3 6" id="KW-0597">Phosphoprotein</keyword>
<dbReference type="InterPro" id="IPR001789">
    <property type="entry name" value="Sig_transdc_resp-reg_receiver"/>
</dbReference>
<evidence type="ECO:0000313" key="9">
    <source>
        <dbReference type="EMBL" id="MEK0184782.1"/>
    </source>
</evidence>
<dbReference type="Gene3D" id="1.10.287.130">
    <property type="match status" value="1"/>
</dbReference>
<dbReference type="CDD" id="cd17574">
    <property type="entry name" value="REC_OmpR"/>
    <property type="match status" value="1"/>
</dbReference>
<reference evidence="9 10" key="1">
    <citation type="journal article" date="2020" name="Harmful Algae">
        <title>Molecular and morphological characterization of a novel dihydroanatoxin-a producing Microcoleus species (cyanobacteria) from the Russian River, California, USA.</title>
        <authorList>
            <person name="Conklin K.Y."/>
            <person name="Stancheva R."/>
            <person name="Otten T.G."/>
            <person name="Fadness R."/>
            <person name="Boyer G.L."/>
            <person name="Read B."/>
            <person name="Zhang X."/>
            <person name="Sheath R.G."/>
        </authorList>
    </citation>
    <scope>NUCLEOTIDE SEQUENCE [LARGE SCALE GENOMIC DNA]</scope>
    <source>
        <strain evidence="9 10">PTRS2</strain>
    </source>
</reference>
<dbReference type="SMART" id="SM00388">
    <property type="entry name" value="HisKA"/>
    <property type="match status" value="1"/>
</dbReference>
<dbReference type="CDD" id="cd00082">
    <property type="entry name" value="HisKA"/>
    <property type="match status" value="1"/>
</dbReference>
<protein>
    <recommendedName>
        <fullName evidence="2">histidine kinase</fullName>
        <ecNumber evidence="2">2.7.13.3</ecNumber>
    </recommendedName>
</protein>
<dbReference type="Gene3D" id="3.40.50.2300">
    <property type="match status" value="1"/>
</dbReference>
<dbReference type="SUPFAM" id="SSF47384">
    <property type="entry name" value="Homodimeric domain of signal transducing histidine kinase"/>
    <property type="match status" value="1"/>
</dbReference>
<gene>
    <name evidence="9" type="ORF">WMG39_07910</name>
</gene>
<dbReference type="InterPro" id="IPR004358">
    <property type="entry name" value="Sig_transdc_His_kin-like_C"/>
</dbReference>
<sequence>MAKILVIEDEAAIRENILDLLEAENFVSLGAANGQVGIEMAIEQMPDLILCDMMMPEIDGQGVLKALRAEPLTATIPFIFLTAKAEKTDIRLGMELGADDYITKPCTPQELLKAIAIRLEKHKAISSQSQKKLDDLRSNISTSLPHELRTPLNAILGFSELILSEYKVFEESDILEMIGHIQSSGHRLYRLIQNFLLYTELEIAATNPELIKEMRNSQFSCVESLLSEKARQQAKLANRIDDLKLSLQNSSVAIDSVKLTKVLEELLDNAFKFSSEGTPVFVSVWVENQSFILSVKDQGRGMTAEQISQIEAYLQFDRQLYQQAGLGLGLAIVKRITELHGGNLKIESSPHQSTIVSVCLPV</sequence>
<dbReference type="SMART" id="SM00448">
    <property type="entry name" value="REC"/>
    <property type="match status" value="1"/>
</dbReference>
<dbReference type="SMART" id="SM00387">
    <property type="entry name" value="HATPase_c"/>
    <property type="match status" value="1"/>
</dbReference>
<dbReference type="InterPro" id="IPR005467">
    <property type="entry name" value="His_kinase_dom"/>
</dbReference>
<comment type="catalytic activity">
    <reaction evidence="1">
        <text>ATP + protein L-histidine = ADP + protein N-phospho-L-histidine.</text>
        <dbReference type="EC" id="2.7.13.3"/>
    </reaction>
</comment>
<dbReference type="PROSITE" id="PS50109">
    <property type="entry name" value="HIS_KIN"/>
    <property type="match status" value="1"/>
</dbReference>
<evidence type="ECO:0000256" key="2">
    <source>
        <dbReference type="ARBA" id="ARBA00012438"/>
    </source>
</evidence>
<organism evidence="9 10">
    <name type="scientific">Microcoleus anatoxicus PTRS2</name>
    <dbReference type="NCBI Taxonomy" id="2705321"/>
    <lineage>
        <taxon>Bacteria</taxon>
        <taxon>Bacillati</taxon>
        <taxon>Cyanobacteriota</taxon>
        <taxon>Cyanophyceae</taxon>
        <taxon>Oscillatoriophycideae</taxon>
        <taxon>Oscillatoriales</taxon>
        <taxon>Microcoleaceae</taxon>
        <taxon>Microcoleus</taxon>
        <taxon>Microcoleus anatoxicus</taxon>
    </lineage>
</organism>
<keyword evidence="4" id="KW-0418">Kinase</keyword>
<dbReference type="Pfam" id="PF00512">
    <property type="entry name" value="HisKA"/>
    <property type="match status" value="1"/>
</dbReference>
<dbReference type="RefSeq" id="WP_340519440.1">
    <property type="nucleotide sequence ID" value="NZ_JBBLXS010000073.1"/>
</dbReference>
<evidence type="ECO:0000256" key="6">
    <source>
        <dbReference type="PROSITE-ProRule" id="PRU00169"/>
    </source>
</evidence>
<dbReference type="SUPFAM" id="SSF52172">
    <property type="entry name" value="CheY-like"/>
    <property type="match status" value="1"/>
</dbReference>
<dbReference type="Gene3D" id="3.30.565.10">
    <property type="entry name" value="Histidine kinase-like ATPase, C-terminal domain"/>
    <property type="match status" value="1"/>
</dbReference>
<dbReference type="InterPro" id="IPR036097">
    <property type="entry name" value="HisK_dim/P_sf"/>
</dbReference>
<name>A0ABU8YK96_9CYAN</name>
<dbReference type="InterPro" id="IPR003594">
    <property type="entry name" value="HATPase_dom"/>
</dbReference>
<feature type="modified residue" description="4-aspartylphosphate" evidence="6">
    <location>
        <position position="52"/>
    </location>
</feature>
<dbReference type="PRINTS" id="PR00344">
    <property type="entry name" value="BCTRLSENSOR"/>
</dbReference>
<keyword evidence="10" id="KW-1185">Reference proteome</keyword>
<dbReference type="InterPro" id="IPR003661">
    <property type="entry name" value="HisK_dim/P_dom"/>
</dbReference>
<dbReference type="InterPro" id="IPR036890">
    <property type="entry name" value="HATPase_C_sf"/>
</dbReference>
<dbReference type="PROSITE" id="PS50110">
    <property type="entry name" value="RESPONSE_REGULATORY"/>
    <property type="match status" value="1"/>
</dbReference>
<dbReference type="Proteomes" id="UP001384579">
    <property type="component" value="Unassembled WGS sequence"/>
</dbReference>
<evidence type="ECO:0000256" key="4">
    <source>
        <dbReference type="ARBA" id="ARBA00022777"/>
    </source>
</evidence>
<dbReference type="Pfam" id="PF02518">
    <property type="entry name" value="HATPase_c"/>
    <property type="match status" value="1"/>
</dbReference>
<dbReference type="PANTHER" id="PTHR43547">
    <property type="entry name" value="TWO-COMPONENT HISTIDINE KINASE"/>
    <property type="match status" value="1"/>
</dbReference>
<keyword evidence="5" id="KW-0902">Two-component regulatory system</keyword>
<keyword evidence="4" id="KW-0808">Transferase</keyword>
<dbReference type="EMBL" id="JBBLXS010000073">
    <property type="protein sequence ID" value="MEK0184782.1"/>
    <property type="molecule type" value="Genomic_DNA"/>
</dbReference>
<evidence type="ECO:0000256" key="1">
    <source>
        <dbReference type="ARBA" id="ARBA00000085"/>
    </source>
</evidence>
<evidence type="ECO:0000256" key="3">
    <source>
        <dbReference type="ARBA" id="ARBA00022553"/>
    </source>
</evidence>
<evidence type="ECO:0000259" key="8">
    <source>
        <dbReference type="PROSITE" id="PS50110"/>
    </source>
</evidence>
<dbReference type="EC" id="2.7.13.3" evidence="2"/>
<evidence type="ECO:0000256" key="5">
    <source>
        <dbReference type="ARBA" id="ARBA00023012"/>
    </source>
</evidence>
<evidence type="ECO:0000259" key="7">
    <source>
        <dbReference type="PROSITE" id="PS50109"/>
    </source>
</evidence>
<proteinExistence type="predicted"/>
<feature type="domain" description="Histidine kinase" evidence="7">
    <location>
        <begin position="143"/>
        <end position="362"/>
    </location>
</feature>
<accession>A0ABU8YK96</accession>
<dbReference type="SUPFAM" id="SSF55874">
    <property type="entry name" value="ATPase domain of HSP90 chaperone/DNA topoisomerase II/histidine kinase"/>
    <property type="match status" value="1"/>
</dbReference>
<dbReference type="PANTHER" id="PTHR43547:SF2">
    <property type="entry name" value="HYBRID SIGNAL TRANSDUCTION HISTIDINE KINASE C"/>
    <property type="match status" value="1"/>
</dbReference>
<evidence type="ECO:0000313" key="10">
    <source>
        <dbReference type="Proteomes" id="UP001384579"/>
    </source>
</evidence>
<feature type="domain" description="Response regulatory" evidence="8">
    <location>
        <begin position="3"/>
        <end position="119"/>
    </location>
</feature>
<dbReference type="InterPro" id="IPR011006">
    <property type="entry name" value="CheY-like_superfamily"/>
</dbReference>